<organism evidence="1 2">
    <name type="scientific">Diphasiastrum complanatum</name>
    <name type="common">Issler's clubmoss</name>
    <name type="synonym">Lycopodium complanatum</name>
    <dbReference type="NCBI Taxonomy" id="34168"/>
    <lineage>
        <taxon>Eukaryota</taxon>
        <taxon>Viridiplantae</taxon>
        <taxon>Streptophyta</taxon>
        <taxon>Embryophyta</taxon>
        <taxon>Tracheophyta</taxon>
        <taxon>Lycopodiopsida</taxon>
        <taxon>Lycopodiales</taxon>
        <taxon>Lycopodiaceae</taxon>
        <taxon>Lycopodioideae</taxon>
        <taxon>Diphasiastrum</taxon>
    </lineage>
</organism>
<proteinExistence type="predicted"/>
<comment type="caution">
    <text evidence="1">The sequence shown here is derived from an EMBL/GenBank/DDBJ whole genome shotgun (WGS) entry which is preliminary data.</text>
</comment>
<sequence length="106" mass="12363">MLWLLLVSLFASLQIFRYNVVDSLSCGGRAAPHQSSFLLVKRGQECEAWERSCAADRFLVWNLQNKNLHDGSDDSRRRRGWTTMEAVTTFLSLFPCLWRLVMPRER</sequence>
<accession>A0ACC2EI11</accession>
<name>A0ACC2EI11_DIPCM</name>
<gene>
    <name evidence="1" type="ORF">O6H91_02G090000</name>
</gene>
<dbReference type="EMBL" id="CM055093">
    <property type="protein sequence ID" value="KAJ7566142.1"/>
    <property type="molecule type" value="Genomic_DNA"/>
</dbReference>
<reference evidence="2" key="1">
    <citation type="journal article" date="2024" name="Proc. Natl. Acad. Sci. U.S.A.">
        <title>Extraordinary preservation of gene collinearity over three hundred million years revealed in homosporous lycophytes.</title>
        <authorList>
            <person name="Li C."/>
            <person name="Wickell D."/>
            <person name="Kuo L.Y."/>
            <person name="Chen X."/>
            <person name="Nie B."/>
            <person name="Liao X."/>
            <person name="Peng D."/>
            <person name="Ji J."/>
            <person name="Jenkins J."/>
            <person name="Williams M."/>
            <person name="Shu S."/>
            <person name="Plott C."/>
            <person name="Barry K."/>
            <person name="Rajasekar S."/>
            <person name="Grimwood J."/>
            <person name="Han X."/>
            <person name="Sun S."/>
            <person name="Hou Z."/>
            <person name="He W."/>
            <person name="Dai G."/>
            <person name="Sun C."/>
            <person name="Schmutz J."/>
            <person name="Leebens-Mack J.H."/>
            <person name="Li F.W."/>
            <person name="Wang L."/>
        </authorList>
    </citation>
    <scope>NUCLEOTIDE SEQUENCE [LARGE SCALE GENOMIC DNA]</scope>
    <source>
        <strain evidence="2">cv. PW_Plant_1</strain>
    </source>
</reference>
<evidence type="ECO:0000313" key="1">
    <source>
        <dbReference type="EMBL" id="KAJ7566142.1"/>
    </source>
</evidence>
<evidence type="ECO:0000313" key="2">
    <source>
        <dbReference type="Proteomes" id="UP001162992"/>
    </source>
</evidence>
<dbReference type="Proteomes" id="UP001162992">
    <property type="component" value="Chromosome 2"/>
</dbReference>
<keyword evidence="2" id="KW-1185">Reference proteome</keyword>
<protein>
    <submittedName>
        <fullName evidence="1">Uncharacterized protein</fullName>
    </submittedName>
</protein>